<sequence>MQKQHPNQKHKDVLVPLPPSPARSKKFFDSPRNLFSRTYSASNLRISRTACDTENDLRYSNAIVDDSSSSDNEDDGRDSIVVPRASTATTTTIASTTILNDIKQPSVTTPVPALANIPFDFQNDSDSSYAPNSPVSYPGTTSEDSASSPPTLQSLRLSFFTHMRPTTPTPAPVNLPMPGPILATLKSTSTTRESNQSVGFISESTQVSSSSSSTSSPNIFFKKMISKKNLTPKLKAFKRVATELQNELSPLDSELKHESIITTSLKEEDDQINTNKMVSATAYNLNQDNLKKFEIINRANEAWNHHNLIAATRMPTTPTSNTHHHHHHHSHRKDDPNRNRNSTKSSSVTFTRTRSRSRSNSMNSTASESTTSTIAAGMLMSMPISNLTPTNGTTSGALKRKSIDNDSLDSFSLGGGSGNNCAKRRIVSISSSNPTPVGSPVLGGVMARRGSNIMMQNASDDLEMLSLH</sequence>
<dbReference type="OrthoDB" id="3996169at2759"/>
<feature type="region of interest" description="Disordered" evidence="1">
    <location>
        <begin position="124"/>
        <end position="151"/>
    </location>
</feature>
<comment type="caution">
    <text evidence="2">The sequence shown here is derived from an EMBL/GenBank/DDBJ whole genome shotgun (WGS) entry which is preliminary data.</text>
</comment>
<feature type="region of interest" description="Disordered" evidence="1">
    <location>
        <begin position="1"/>
        <end position="28"/>
    </location>
</feature>
<evidence type="ECO:0000313" key="3">
    <source>
        <dbReference type="Proteomes" id="UP001165063"/>
    </source>
</evidence>
<reference evidence="2" key="1">
    <citation type="submission" date="2023-04" db="EMBL/GenBank/DDBJ databases">
        <title>Ambrosiozyma monospora NBRC 1965.</title>
        <authorList>
            <person name="Ichikawa N."/>
            <person name="Sato H."/>
            <person name="Tonouchi N."/>
        </authorList>
    </citation>
    <scope>NUCLEOTIDE SEQUENCE</scope>
    <source>
        <strain evidence="2">NBRC 1965</strain>
    </source>
</reference>
<feature type="compositionally biased region" description="Low complexity" evidence="1">
    <location>
        <begin position="342"/>
        <end position="370"/>
    </location>
</feature>
<dbReference type="Proteomes" id="UP001165063">
    <property type="component" value="Unassembled WGS sequence"/>
</dbReference>
<dbReference type="AlphaFoldDB" id="A0A9W7DGX9"/>
<keyword evidence="3" id="KW-1185">Reference proteome</keyword>
<dbReference type="EMBL" id="BSXU01003077">
    <property type="protein sequence ID" value="GMG39653.1"/>
    <property type="molecule type" value="Genomic_DNA"/>
</dbReference>
<gene>
    <name evidence="2" type="ORF">Amon01_000551500</name>
</gene>
<organism evidence="2 3">
    <name type="scientific">Ambrosiozyma monospora</name>
    <name type="common">Yeast</name>
    <name type="synonym">Endomycopsis monosporus</name>
    <dbReference type="NCBI Taxonomy" id="43982"/>
    <lineage>
        <taxon>Eukaryota</taxon>
        <taxon>Fungi</taxon>
        <taxon>Dikarya</taxon>
        <taxon>Ascomycota</taxon>
        <taxon>Saccharomycotina</taxon>
        <taxon>Pichiomycetes</taxon>
        <taxon>Pichiales</taxon>
        <taxon>Pichiaceae</taxon>
        <taxon>Ambrosiozyma</taxon>
    </lineage>
</organism>
<protein>
    <submittedName>
        <fullName evidence="2">Unnamed protein product</fullName>
    </submittedName>
</protein>
<evidence type="ECO:0000256" key="1">
    <source>
        <dbReference type="SAM" id="MobiDB-lite"/>
    </source>
</evidence>
<feature type="region of interest" description="Disordered" evidence="1">
    <location>
        <begin position="314"/>
        <end position="370"/>
    </location>
</feature>
<evidence type="ECO:0000313" key="2">
    <source>
        <dbReference type="EMBL" id="GMG39653.1"/>
    </source>
</evidence>
<feature type="region of interest" description="Disordered" evidence="1">
    <location>
        <begin position="64"/>
        <end position="83"/>
    </location>
</feature>
<feature type="compositionally biased region" description="Basic residues" evidence="1">
    <location>
        <begin position="322"/>
        <end position="331"/>
    </location>
</feature>
<accession>A0A9W7DGX9</accession>
<name>A0A9W7DGX9_AMBMO</name>
<proteinExistence type="predicted"/>